<dbReference type="AlphaFoldDB" id="A0A4Q5GBS2"/>
<proteinExistence type="predicted"/>
<evidence type="ECO:0000313" key="2">
    <source>
        <dbReference type="EMBL" id="RYT60745.1"/>
    </source>
</evidence>
<sequence length="264" mass="29156">MKKRFLSVLLTLFMVLMMLPTTAYADTAYCDICGKEVDIDYSNYEYLNAQFHQRSGYCQECGSFVAKPRSEHNWSGTATCTSGQTCTVCGGTSNPRGHAYESTVTIEPTCTTDGVRTYVCKNDSSHTYTEPIPATEHNYESSVTTAAACTTDGVRTYVCKNDSSHTYTEPIPAAGHNLEKAEKKDAGCTKDGYEAYWRCQTCKKLFSDEAGTVEIINPIEIKATGHDLKAVKRKEAGCTEDGHETYWRCQTCKKLFSDAAGTVE</sequence>
<organism evidence="2 3">
    <name type="scientific">Blautia obeum</name>
    <dbReference type="NCBI Taxonomy" id="40520"/>
    <lineage>
        <taxon>Bacteria</taxon>
        <taxon>Bacillati</taxon>
        <taxon>Bacillota</taxon>
        <taxon>Clostridia</taxon>
        <taxon>Lachnospirales</taxon>
        <taxon>Lachnospiraceae</taxon>
        <taxon>Blautia</taxon>
    </lineage>
</organism>
<feature type="chain" id="PRO_5020495947" evidence="1">
    <location>
        <begin position="26"/>
        <end position="264"/>
    </location>
</feature>
<dbReference type="Proteomes" id="UP000293506">
    <property type="component" value="Unassembled WGS sequence"/>
</dbReference>
<protein>
    <submittedName>
        <fullName evidence="2">Uncharacterized protein</fullName>
    </submittedName>
</protein>
<dbReference type="EMBL" id="RCXQ01000033">
    <property type="protein sequence ID" value="RYT60745.1"/>
    <property type="molecule type" value="Genomic_DNA"/>
</dbReference>
<evidence type="ECO:0000256" key="1">
    <source>
        <dbReference type="SAM" id="SignalP"/>
    </source>
</evidence>
<feature type="non-terminal residue" evidence="2">
    <location>
        <position position="264"/>
    </location>
</feature>
<gene>
    <name evidence="2" type="ORF">EAI82_15945</name>
</gene>
<keyword evidence="1" id="KW-0732">Signal</keyword>
<accession>A0A4Q5GBS2</accession>
<name>A0A4Q5GBS2_9FIRM</name>
<feature type="signal peptide" evidence="1">
    <location>
        <begin position="1"/>
        <end position="25"/>
    </location>
</feature>
<reference evidence="2 3" key="1">
    <citation type="journal article" date="2019" name="Science, e1252229">
        <title>Invertible promoters mediate bacterial phase variation, antibiotic resistance, and host adaptation in the gut.</title>
        <authorList>
            <person name="Jiang X."/>
            <person name="Hall A.B."/>
            <person name="Arthur T.D."/>
            <person name="Plichta D.R."/>
            <person name="Covington C.T."/>
            <person name="Poyet M."/>
            <person name="Crothers J."/>
            <person name="Moses P.L."/>
            <person name="Tolonen A.C."/>
            <person name="Vlamakis H."/>
            <person name="Alm E.J."/>
            <person name="Xavier R.J."/>
        </authorList>
    </citation>
    <scope>NUCLEOTIDE SEQUENCE [LARGE SCALE GENOMIC DNA]</scope>
    <source>
        <strain evidence="3">af_0058</strain>
    </source>
</reference>
<evidence type="ECO:0000313" key="3">
    <source>
        <dbReference type="Proteomes" id="UP000293506"/>
    </source>
</evidence>
<comment type="caution">
    <text evidence="2">The sequence shown here is derived from an EMBL/GenBank/DDBJ whole genome shotgun (WGS) entry which is preliminary data.</text>
</comment>